<protein>
    <submittedName>
        <fullName evidence="2">Uncharacterized protein</fullName>
    </submittedName>
</protein>
<evidence type="ECO:0000313" key="4">
    <source>
        <dbReference type="Proteomes" id="UP000215545"/>
    </source>
</evidence>
<reference evidence="1" key="3">
    <citation type="submission" date="2017-03" db="EMBL/GenBank/DDBJ databases">
        <authorList>
            <person name="Dastager S.G."/>
            <person name="Neurgaonkar P.S."/>
            <person name="Dharne M.S."/>
        </authorList>
    </citation>
    <scope>NUCLEOTIDE SEQUENCE</scope>
    <source>
        <strain evidence="1">DSM 25145</strain>
    </source>
</reference>
<gene>
    <name evidence="1" type="ORF">B1B05_09545</name>
    <name evidence="2" type="ORF">SAMN05443094_10462</name>
</gene>
<reference evidence="4" key="2">
    <citation type="submission" date="2017-03" db="EMBL/GenBank/DDBJ databases">
        <title>Bacillus sp. V-88(T) DSM27956, whole genome shotgun sequencing project.</title>
        <authorList>
            <person name="Dastager S.G."/>
            <person name="Neurgaonkar P.S."/>
            <person name="Dharne M.S."/>
        </authorList>
    </citation>
    <scope>NUCLEOTIDE SEQUENCE [LARGE SCALE GENOMIC DNA]</scope>
    <source>
        <strain evidence="4">DSM 25145</strain>
    </source>
</reference>
<dbReference type="AlphaFoldDB" id="A0A1N6W424"/>
<dbReference type="EMBL" id="MWSK01000004">
    <property type="protein sequence ID" value="OXS77840.1"/>
    <property type="molecule type" value="Genomic_DNA"/>
</dbReference>
<keyword evidence="4" id="KW-1185">Reference proteome</keyword>
<evidence type="ECO:0000313" key="1">
    <source>
        <dbReference type="EMBL" id="OXS77840.1"/>
    </source>
</evidence>
<sequence length="126" mass="14271">MEEQIVSYMKSHSKTGVCSREELMSVMSPKSSINRAIRHSSRVIEWGQDELILTEKLIMRASDKRTLFVYITKACSAGECTAGSLFQKMKPDRRMFSIIKGKQVDSPEKLAVLIAWLFPEITLAAE</sequence>
<evidence type="ECO:0000313" key="2">
    <source>
        <dbReference type="EMBL" id="SIQ84798.1"/>
    </source>
</evidence>
<dbReference type="STRING" id="1017273.SAMN05443094_10462"/>
<reference evidence="2 3" key="1">
    <citation type="submission" date="2017-01" db="EMBL/GenBank/DDBJ databases">
        <authorList>
            <person name="Mah S.A."/>
            <person name="Swanson W.J."/>
            <person name="Moy G.W."/>
            <person name="Vacquier V.D."/>
        </authorList>
    </citation>
    <scope>NUCLEOTIDE SEQUENCE [LARGE SCALE GENOMIC DNA]</scope>
    <source>
        <strain evidence="2 3">NIO-1016</strain>
    </source>
</reference>
<accession>A0A1N6W424</accession>
<dbReference type="EMBL" id="FTLX01000004">
    <property type="protein sequence ID" value="SIQ84798.1"/>
    <property type="molecule type" value="Genomic_DNA"/>
</dbReference>
<proteinExistence type="predicted"/>
<name>A0A1N6W424_9BACI</name>
<dbReference type="Proteomes" id="UP000215545">
    <property type="component" value="Unassembled WGS sequence"/>
</dbReference>
<dbReference type="RefSeq" id="WP_045849127.1">
    <property type="nucleotide sequence ID" value="NZ_FTLX01000004.1"/>
</dbReference>
<evidence type="ECO:0000313" key="3">
    <source>
        <dbReference type="Proteomes" id="UP000186385"/>
    </source>
</evidence>
<dbReference type="Proteomes" id="UP000186385">
    <property type="component" value="Unassembled WGS sequence"/>
</dbReference>
<organism evidence="2 3">
    <name type="scientific">Domibacillus enclensis</name>
    <dbReference type="NCBI Taxonomy" id="1017273"/>
    <lineage>
        <taxon>Bacteria</taxon>
        <taxon>Bacillati</taxon>
        <taxon>Bacillota</taxon>
        <taxon>Bacilli</taxon>
        <taxon>Bacillales</taxon>
        <taxon>Bacillaceae</taxon>
        <taxon>Domibacillus</taxon>
    </lineage>
</organism>
<dbReference type="OrthoDB" id="2973342at2"/>